<reference evidence="2 3" key="1">
    <citation type="submission" date="2019-12" db="EMBL/GenBank/DDBJ databases">
        <title>Genomic-based taxomic classification of the family Erythrobacteraceae.</title>
        <authorList>
            <person name="Xu L."/>
        </authorList>
    </citation>
    <scope>NUCLEOTIDE SEQUENCE [LARGE SCALE GENOMIC DNA]</scope>
    <source>
        <strain evidence="2 3">MCCC 1K02066</strain>
    </source>
</reference>
<dbReference type="Proteomes" id="UP000469159">
    <property type="component" value="Unassembled WGS sequence"/>
</dbReference>
<gene>
    <name evidence="2" type="ORF">GRI75_07950</name>
</gene>
<dbReference type="AlphaFoldDB" id="A0A6I4UVN9"/>
<keyword evidence="3" id="KW-1185">Reference proteome</keyword>
<proteinExistence type="predicted"/>
<name>A0A6I4UVN9_9SPHN</name>
<accession>A0A6I4UVN9</accession>
<sequence length="141" mass="15853">MGSDKARLRRAHLIERVRSAEQRKAALDAFQAEAVRVKLEQLSERTRSLAQLYALRDKSQDGTDLRSATVLGSHLRDLGRTAAQQADYARQQADGKMADLAAAERRRQRAEEGRKVLHRSVLEEAGKDDRIPVRKAGTHLE</sequence>
<comment type="caution">
    <text evidence="2">The sequence shown here is derived from an EMBL/GenBank/DDBJ whole genome shotgun (WGS) entry which is preliminary data.</text>
</comment>
<dbReference type="RefSeq" id="WP_160746434.1">
    <property type="nucleotide sequence ID" value="NZ_WTYK01000004.1"/>
</dbReference>
<dbReference type="EMBL" id="WTYK01000004">
    <property type="protein sequence ID" value="MXP41573.1"/>
    <property type="molecule type" value="Genomic_DNA"/>
</dbReference>
<organism evidence="2 3">
    <name type="scientific">Croceibacterium soli</name>
    <dbReference type="NCBI Taxonomy" id="1739690"/>
    <lineage>
        <taxon>Bacteria</taxon>
        <taxon>Pseudomonadati</taxon>
        <taxon>Pseudomonadota</taxon>
        <taxon>Alphaproteobacteria</taxon>
        <taxon>Sphingomonadales</taxon>
        <taxon>Erythrobacteraceae</taxon>
        <taxon>Croceibacterium</taxon>
    </lineage>
</organism>
<evidence type="ECO:0008006" key="4">
    <source>
        <dbReference type="Google" id="ProtNLM"/>
    </source>
</evidence>
<feature type="region of interest" description="Disordered" evidence="1">
    <location>
        <begin position="121"/>
        <end position="141"/>
    </location>
</feature>
<evidence type="ECO:0000256" key="1">
    <source>
        <dbReference type="SAM" id="MobiDB-lite"/>
    </source>
</evidence>
<evidence type="ECO:0000313" key="2">
    <source>
        <dbReference type="EMBL" id="MXP41573.1"/>
    </source>
</evidence>
<protein>
    <recommendedName>
        <fullName evidence="4">Flagellar FliJ protein</fullName>
    </recommendedName>
</protein>
<dbReference type="OrthoDB" id="7428153at2"/>
<evidence type="ECO:0000313" key="3">
    <source>
        <dbReference type="Proteomes" id="UP000469159"/>
    </source>
</evidence>